<dbReference type="EMBL" id="MLQL01000164">
    <property type="protein sequence ID" value="OQE07614.1"/>
    <property type="molecule type" value="Genomic_DNA"/>
</dbReference>
<accession>A0A1V6S1J5</accession>
<dbReference type="Proteomes" id="UP000191342">
    <property type="component" value="Unassembled WGS sequence"/>
</dbReference>
<organism evidence="2 3">
    <name type="scientific">Penicillium flavigenum</name>
    <dbReference type="NCBI Taxonomy" id="254877"/>
    <lineage>
        <taxon>Eukaryota</taxon>
        <taxon>Fungi</taxon>
        <taxon>Dikarya</taxon>
        <taxon>Ascomycota</taxon>
        <taxon>Pezizomycotina</taxon>
        <taxon>Eurotiomycetes</taxon>
        <taxon>Eurotiomycetidae</taxon>
        <taxon>Eurotiales</taxon>
        <taxon>Aspergillaceae</taxon>
        <taxon>Penicillium</taxon>
    </lineage>
</organism>
<name>A0A1V6S1J5_9EURO</name>
<sequence>MKQSRPNTPFEMPLGNSQFPSYAIPAFFDVSTVSREKFHVSSDDD</sequence>
<reference evidence="2" key="1">
    <citation type="submission" date="2016-10" db="EMBL/GenBank/DDBJ databases">
        <title>Uncovering the secondary metabolism of Penicillium species provides insights into the evolution of 6-MSA pathways.</title>
        <authorList>
            <person name="Nielsen J.C."/>
            <person name="Nielsen J."/>
        </authorList>
    </citation>
    <scope>NUCLEOTIDE SEQUENCE [LARGE SCALE GENOMIC DNA]</scope>
    <source>
        <strain evidence="2">IBT 14082</strain>
    </source>
</reference>
<keyword evidence="3" id="KW-1185">Reference proteome</keyword>
<evidence type="ECO:0000313" key="3">
    <source>
        <dbReference type="Proteomes" id="UP000191342"/>
    </source>
</evidence>
<comment type="caution">
    <text evidence="2">The sequence shown here is derived from an EMBL/GenBank/DDBJ whole genome shotgun (WGS) entry which is preliminary data.</text>
</comment>
<dbReference type="AlphaFoldDB" id="A0A1V6S1J5"/>
<evidence type="ECO:0000313" key="1">
    <source>
        <dbReference type="EMBL" id="OQE07155.1"/>
    </source>
</evidence>
<protein>
    <submittedName>
        <fullName evidence="2">Uncharacterized protein</fullName>
    </submittedName>
</protein>
<feature type="non-terminal residue" evidence="2">
    <location>
        <position position="45"/>
    </location>
</feature>
<evidence type="ECO:0000313" key="2">
    <source>
        <dbReference type="EMBL" id="OQE07614.1"/>
    </source>
</evidence>
<gene>
    <name evidence="2" type="ORF">PENFLA_c164G02879</name>
    <name evidence="1" type="ORF">PENFLA_c177G08583</name>
</gene>
<reference evidence="3" key="2">
    <citation type="journal article" date="2017" name="Nat. Microbiol.">
        <title>Global analysis of biosynthetic gene clusters reveals vast potential of secondary metabolite production in Penicillium species.</title>
        <authorList>
            <person name="Nielsen J.C."/>
            <person name="Grijseels S."/>
            <person name="Prigent S."/>
            <person name="Ji B."/>
            <person name="Dainat J."/>
            <person name="Nielsen K.F."/>
            <person name="Frisvad J.C."/>
            <person name="Workman M."/>
            <person name="Nielsen J."/>
        </authorList>
    </citation>
    <scope>NUCLEOTIDE SEQUENCE [LARGE SCALE GENOMIC DNA]</scope>
    <source>
        <strain evidence="3">IBT 14082</strain>
    </source>
</reference>
<proteinExistence type="predicted"/>
<dbReference type="EMBL" id="MLQL01000177">
    <property type="protein sequence ID" value="OQE07155.1"/>
    <property type="molecule type" value="Genomic_DNA"/>
</dbReference>